<dbReference type="Pfam" id="PF13410">
    <property type="entry name" value="GST_C_2"/>
    <property type="match status" value="1"/>
</dbReference>
<dbReference type="InterPro" id="IPR036249">
    <property type="entry name" value="Thioredoxin-like_sf"/>
</dbReference>
<comment type="caution">
    <text evidence="2">The sequence shown here is derived from an EMBL/GenBank/DDBJ whole genome shotgun (WGS) entry which is preliminary data.</text>
</comment>
<proteinExistence type="predicted"/>
<dbReference type="CDD" id="cd03060">
    <property type="entry name" value="GST_N_Omega_like"/>
    <property type="match status" value="1"/>
</dbReference>
<evidence type="ECO:0000313" key="2">
    <source>
        <dbReference type="EMBL" id="PQJ89619.1"/>
    </source>
</evidence>
<dbReference type="InterPro" id="IPR036282">
    <property type="entry name" value="Glutathione-S-Trfase_C_sf"/>
</dbReference>
<dbReference type="InterPro" id="IPR004045">
    <property type="entry name" value="Glutathione_S-Trfase_N"/>
</dbReference>
<dbReference type="GO" id="GO:0016740">
    <property type="term" value="F:transferase activity"/>
    <property type="evidence" value="ECO:0007669"/>
    <property type="project" value="UniProtKB-KW"/>
</dbReference>
<dbReference type="EMBL" id="MSCO01000001">
    <property type="protein sequence ID" value="PQJ89619.1"/>
    <property type="molecule type" value="Genomic_DNA"/>
</dbReference>
<accession>A0A2S7XE49</accession>
<dbReference type="GO" id="GO:0005737">
    <property type="term" value="C:cytoplasm"/>
    <property type="evidence" value="ECO:0007669"/>
    <property type="project" value="TreeGrafter"/>
</dbReference>
<dbReference type="InterPro" id="IPR050983">
    <property type="entry name" value="GST_Omega/HSP26"/>
</dbReference>
<evidence type="ECO:0000259" key="1">
    <source>
        <dbReference type="PROSITE" id="PS50404"/>
    </source>
</evidence>
<name>A0A2S7XE49_9GAMM</name>
<dbReference type="SUPFAM" id="SSF47616">
    <property type="entry name" value="GST C-terminal domain-like"/>
    <property type="match status" value="1"/>
</dbReference>
<gene>
    <name evidence="2" type="ORF">BTO22_08500</name>
</gene>
<dbReference type="PANTHER" id="PTHR43968:SF6">
    <property type="entry name" value="GLUTATHIONE S-TRANSFERASE OMEGA"/>
    <property type="match status" value="1"/>
</dbReference>
<organism evidence="2 3">
    <name type="scientific">Aliivibrio sifiae</name>
    <dbReference type="NCBI Taxonomy" id="566293"/>
    <lineage>
        <taxon>Bacteria</taxon>
        <taxon>Pseudomonadati</taxon>
        <taxon>Pseudomonadota</taxon>
        <taxon>Gammaproteobacteria</taxon>
        <taxon>Vibrionales</taxon>
        <taxon>Vibrionaceae</taxon>
        <taxon>Aliivibrio</taxon>
    </lineage>
</organism>
<dbReference type="OrthoDB" id="9813092at2"/>
<feature type="domain" description="GST N-terminal" evidence="1">
    <location>
        <begin position="1"/>
        <end position="79"/>
    </location>
</feature>
<dbReference type="PANTHER" id="PTHR43968">
    <property type="match status" value="1"/>
</dbReference>
<dbReference type="Gene3D" id="3.40.30.10">
    <property type="entry name" value="Glutaredoxin"/>
    <property type="match status" value="1"/>
</dbReference>
<dbReference type="Proteomes" id="UP000239263">
    <property type="component" value="Unassembled WGS sequence"/>
</dbReference>
<dbReference type="Gene3D" id="1.20.1050.10">
    <property type="match status" value="1"/>
</dbReference>
<keyword evidence="2" id="KW-0808">Transferase</keyword>
<dbReference type="Pfam" id="PF13417">
    <property type="entry name" value="GST_N_3"/>
    <property type="match status" value="1"/>
</dbReference>
<dbReference type="PROSITE" id="PS50404">
    <property type="entry name" value="GST_NTER"/>
    <property type="match status" value="1"/>
</dbReference>
<reference evidence="2 3" key="1">
    <citation type="submission" date="2016-12" db="EMBL/GenBank/DDBJ databases">
        <title>Diversity of luminous bacteria.</title>
        <authorList>
            <person name="Yoshizawa S."/>
            <person name="Kogure K."/>
        </authorList>
    </citation>
    <scope>NUCLEOTIDE SEQUENCE [LARGE SCALE GENOMIC DNA]</scope>
    <source>
        <strain evidence="2 3">ATCC 33715</strain>
    </source>
</reference>
<protein>
    <submittedName>
        <fullName evidence="2">Glutathione S-transferase</fullName>
    </submittedName>
</protein>
<evidence type="ECO:0000313" key="3">
    <source>
        <dbReference type="Proteomes" id="UP000239263"/>
    </source>
</evidence>
<dbReference type="AlphaFoldDB" id="A0A2S7XE49"/>
<dbReference type="RefSeq" id="WP_105055121.1">
    <property type="nucleotide sequence ID" value="NZ_CAWNRT010000001.1"/>
</dbReference>
<dbReference type="CDD" id="cd03196">
    <property type="entry name" value="GST_C_5"/>
    <property type="match status" value="1"/>
</dbReference>
<dbReference type="SUPFAM" id="SSF52833">
    <property type="entry name" value="Thioredoxin-like"/>
    <property type="match status" value="1"/>
</dbReference>
<sequence>MTILYSFRRCPYAMRARLGLALSEKSVQLREIILKHKPEAMIQASPKGTVPVLIEKDGHVIDESLDIMKWALEGSQLLNSATSTMHLLIKENDEVFKGWLDKYKYADRYPEHSEVYYREQGEIFLEKLERQLTNSNRLFSDEYSFADIAILPFIRQFAFVDIHWFNQSKYQHVQHWLTTFIDSELFLSIMKKYPIWLDSNQDTSFPER</sequence>